<dbReference type="EMBL" id="JACHIA010000005">
    <property type="protein sequence ID" value="MBB6070754.1"/>
    <property type="molecule type" value="Genomic_DNA"/>
</dbReference>
<dbReference type="AlphaFoldDB" id="A0A841GYD6"/>
<dbReference type="InterPro" id="IPR036390">
    <property type="entry name" value="WH_DNA-bd_sf"/>
</dbReference>
<dbReference type="RefSeq" id="WP_170034672.1">
    <property type="nucleotide sequence ID" value="NZ_JABDTL010000001.1"/>
</dbReference>
<accession>A0A841GYD6</accession>
<dbReference type="InterPro" id="IPR019238">
    <property type="entry name" value="AbiEi_2"/>
</dbReference>
<dbReference type="SUPFAM" id="SSF46785">
    <property type="entry name" value="Winged helix' DNA-binding domain"/>
    <property type="match status" value="1"/>
</dbReference>
<dbReference type="Proteomes" id="UP000582837">
    <property type="component" value="Unassembled WGS sequence"/>
</dbReference>
<evidence type="ECO:0000313" key="1">
    <source>
        <dbReference type="EMBL" id="MBB6070754.1"/>
    </source>
</evidence>
<gene>
    <name evidence="1" type="ORF">HNQ61_002375</name>
</gene>
<comment type="caution">
    <text evidence="1">The sequence shown here is derived from an EMBL/GenBank/DDBJ whole genome shotgun (WGS) entry which is preliminary data.</text>
</comment>
<sequence>MKQALSPECRVISRETAADGHNGEIYRGEDESPIHLRLRRWSAEAAPSDDPETVWVLSSGRPATLRMLREQRQNFVALTGAARLVNRWLYLDRTDLEPAERSPSIPKRFQPFADRNSLVVRTLLAHPGRTWGVRELAQESEVALGTASGVVRALAETGALRAEPSGRKLEVRVDDPRPLLKRWFAAYSWERNERAAYHAPMGDPERFIQRLPKLLDGQQWALTMQAGASRVAPHAAWDRVHIYVAVDQAADLRIGSDLGWQPALDGRVVLMRPWYRDSVWHGLQMRNKIPVVSTVQLLVDLWHYPLRGREQAEHLLDAVPLTA</sequence>
<dbReference type="Pfam" id="PF09952">
    <property type="entry name" value="AbiEi_2"/>
    <property type="match status" value="1"/>
</dbReference>
<protein>
    <submittedName>
        <fullName evidence="1">Uncharacterized protein</fullName>
    </submittedName>
</protein>
<name>A0A841GYD6_9BACT</name>
<organism evidence="1 2">
    <name type="scientific">Longimicrobium terrae</name>
    <dbReference type="NCBI Taxonomy" id="1639882"/>
    <lineage>
        <taxon>Bacteria</taxon>
        <taxon>Pseudomonadati</taxon>
        <taxon>Gemmatimonadota</taxon>
        <taxon>Longimicrobiia</taxon>
        <taxon>Longimicrobiales</taxon>
        <taxon>Longimicrobiaceae</taxon>
        <taxon>Longimicrobium</taxon>
    </lineage>
</organism>
<reference evidence="1 2" key="1">
    <citation type="submission" date="2020-08" db="EMBL/GenBank/DDBJ databases">
        <title>Genomic Encyclopedia of Type Strains, Phase IV (KMG-IV): sequencing the most valuable type-strain genomes for metagenomic binning, comparative biology and taxonomic classification.</title>
        <authorList>
            <person name="Goeker M."/>
        </authorList>
    </citation>
    <scope>NUCLEOTIDE SEQUENCE [LARGE SCALE GENOMIC DNA]</scope>
    <source>
        <strain evidence="1 2">DSM 29007</strain>
    </source>
</reference>
<keyword evidence="2" id="KW-1185">Reference proteome</keyword>
<proteinExistence type="predicted"/>
<evidence type="ECO:0000313" key="2">
    <source>
        <dbReference type="Proteomes" id="UP000582837"/>
    </source>
</evidence>